<dbReference type="Proteomes" id="UP000008549">
    <property type="component" value="Unassembled WGS sequence"/>
</dbReference>
<sequence length="227" mass="25990">MYFWVKTCAIADPKLKTTEEDVSSEAANTDGDDVKIKFYLTMFLLLLLSPLSVYFVNAGVMKSCRAEPKLPFWMVIIGSCLLFEIIACAFIGYRNFLNHRNNSKCPSEGANGYRPAFLIILRISVRLSIFGLSIVGFLWSCSVVSQESDCSDFIIWPSFILSFMILLLSTFTFIYYSCVLCFLYGFQGLSCRPPGMLSPHFDALRDPEKITIFRVFLVKYFFPEYRQ</sequence>
<gene>
    <name evidence="2 4" type="ORF">CBG26219</name>
    <name evidence="2" type="ORF">CBG_26219</name>
</gene>
<dbReference type="eggNOG" id="ENOG502TJ2Z">
    <property type="taxonomic scope" value="Eukaryota"/>
</dbReference>
<dbReference type="AlphaFoldDB" id="B6IEM7"/>
<evidence type="ECO:0000313" key="2">
    <source>
        <dbReference type="EMBL" id="CAR98357.1"/>
    </source>
</evidence>
<dbReference type="FunCoup" id="B6IEM7">
    <property type="interactions" value="775"/>
</dbReference>
<dbReference type="EMBL" id="HE600968">
    <property type="protein sequence ID" value="CAR98357.1"/>
    <property type="molecule type" value="Genomic_DNA"/>
</dbReference>
<evidence type="ECO:0000313" key="4">
    <source>
        <dbReference type="WormBase" id="CBG26219"/>
    </source>
</evidence>
<feature type="transmembrane region" description="Helical" evidence="1">
    <location>
        <begin position="117"/>
        <end position="139"/>
    </location>
</feature>
<dbReference type="CTD" id="68917700"/>
<dbReference type="GeneID" id="68917700"/>
<feature type="transmembrane region" description="Helical" evidence="1">
    <location>
        <begin position="72"/>
        <end position="96"/>
    </location>
</feature>
<organism evidence="2 3">
    <name type="scientific">Caenorhabditis briggsae</name>
    <dbReference type="NCBI Taxonomy" id="6238"/>
    <lineage>
        <taxon>Eukaryota</taxon>
        <taxon>Metazoa</taxon>
        <taxon>Ecdysozoa</taxon>
        <taxon>Nematoda</taxon>
        <taxon>Chromadorea</taxon>
        <taxon>Rhabditida</taxon>
        <taxon>Rhabditina</taxon>
        <taxon>Rhabditomorpha</taxon>
        <taxon>Rhabditoidea</taxon>
        <taxon>Rhabditidae</taxon>
        <taxon>Peloderinae</taxon>
        <taxon>Caenorhabditis</taxon>
    </lineage>
</organism>
<evidence type="ECO:0000313" key="3">
    <source>
        <dbReference type="Proteomes" id="UP000008549"/>
    </source>
</evidence>
<dbReference type="KEGG" id="cbr:CBG_26219"/>
<reference evidence="2 3" key="2">
    <citation type="journal article" date="2011" name="PLoS Genet.">
        <title>Caenorhabditis briggsae recombinant inbred line genotypes reveal inter-strain incompatibility and the evolution of recombination.</title>
        <authorList>
            <person name="Ross J.A."/>
            <person name="Koboldt D.C."/>
            <person name="Staisch J.E."/>
            <person name="Chamberlin H.M."/>
            <person name="Gupta B.P."/>
            <person name="Miller R.D."/>
            <person name="Baird S.E."/>
            <person name="Haag E.S."/>
        </authorList>
    </citation>
    <scope>NUCLEOTIDE SEQUENCE [LARGE SCALE GENOMIC DNA]</scope>
    <source>
        <strain evidence="2 3">AF16</strain>
    </source>
</reference>
<accession>B6IEM7</accession>
<proteinExistence type="predicted"/>
<keyword evidence="1" id="KW-0812">Transmembrane</keyword>
<dbReference type="PANTHER" id="PTHR34152">
    <property type="entry name" value="PROTEIN CBG12353-RELATED"/>
    <property type="match status" value="1"/>
</dbReference>
<evidence type="ECO:0000256" key="1">
    <source>
        <dbReference type="SAM" id="Phobius"/>
    </source>
</evidence>
<keyword evidence="1" id="KW-1133">Transmembrane helix</keyword>
<feature type="transmembrane region" description="Helical" evidence="1">
    <location>
        <begin position="38"/>
        <end position="60"/>
    </location>
</feature>
<dbReference type="PANTHER" id="PTHR34152:SF8">
    <property type="entry name" value="EFFLUX RND TRANSPORTER PERMEASE SUBUNIT"/>
    <property type="match status" value="1"/>
</dbReference>
<dbReference type="InParanoid" id="B6IEM7"/>
<keyword evidence="1" id="KW-0472">Membrane</keyword>
<dbReference type="RefSeq" id="XP_045097930.1">
    <property type="nucleotide sequence ID" value="XM_045244733.1"/>
</dbReference>
<reference evidence="2 3" key="1">
    <citation type="journal article" date="2003" name="PLoS Biol.">
        <title>The genome sequence of Caenorhabditis briggsae: a platform for comparative genomics.</title>
        <authorList>
            <person name="Stein L.D."/>
            <person name="Bao Z."/>
            <person name="Blasiar D."/>
            <person name="Blumenthal T."/>
            <person name="Brent M.R."/>
            <person name="Chen N."/>
            <person name="Chinwalla A."/>
            <person name="Clarke L."/>
            <person name="Clee C."/>
            <person name="Coghlan A."/>
            <person name="Coulson A."/>
            <person name="D'Eustachio P."/>
            <person name="Fitch D.H."/>
            <person name="Fulton L.A."/>
            <person name="Fulton R.E."/>
            <person name="Griffiths-Jones S."/>
            <person name="Harris T.W."/>
            <person name="Hillier L.W."/>
            <person name="Kamath R."/>
            <person name="Kuwabara P.E."/>
            <person name="Mardis E.R."/>
            <person name="Marra M.A."/>
            <person name="Miner T.L."/>
            <person name="Minx P."/>
            <person name="Mullikin J.C."/>
            <person name="Plumb R.W."/>
            <person name="Rogers J."/>
            <person name="Schein J.E."/>
            <person name="Sohrmann M."/>
            <person name="Spieth J."/>
            <person name="Stajich J.E."/>
            <person name="Wei C."/>
            <person name="Willey D."/>
            <person name="Wilson R.K."/>
            <person name="Durbin R."/>
            <person name="Waterston R.H."/>
        </authorList>
    </citation>
    <scope>NUCLEOTIDE SEQUENCE [LARGE SCALE GENOMIC DNA]</scope>
    <source>
        <strain evidence="2 3">AF16</strain>
    </source>
</reference>
<dbReference type="HOGENOM" id="CLU_1220648_0_0_1"/>
<dbReference type="WormBase" id="CBG26219">
    <property type="protein sequence ID" value="CBP42653"/>
    <property type="gene ID" value="WBGene00087633"/>
</dbReference>
<feature type="transmembrane region" description="Helical" evidence="1">
    <location>
        <begin position="159"/>
        <end position="186"/>
    </location>
</feature>
<keyword evidence="3" id="KW-1185">Reference proteome</keyword>
<name>B6IEM7_CAEBR</name>
<dbReference type="OMA" id="YFWVKNC"/>
<protein>
    <submittedName>
        <fullName evidence="2">Protein CBG26219</fullName>
    </submittedName>
</protein>